<dbReference type="AlphaFoldDB" id="A0AAV7NCV0"/>
<evidence type="ECO:0000313" key="2">
    <source>
        <dbReference type="EMBL" id="KAJ1113321.1"/>
    </source>
</evidence>
<proteinExistence type="predicted"/>
<protein>
    <submittedName>
        <fullName evidence="2">Uncharacterized protein</fullName>
    </submittedName>
</protein>
<dbReference type="Proteomes" id="UP001066276">
    <property type="component" value="Chromosome 8"/>
</dbReference>
<dbReference type="EMBL" id="JANPWB010000012">
    <property type="protein sequence ID" value="KAJ1113321.1"/>
    <property type="molecule type" value="Genomic_DNA"/>
</dbReference>
<name>A0AAV7NCV0_PLEWA</name>
<gene>
    <name evidence="2" type="ORF">NDU88_001569</name>
</gene>
<organism evidence="2 3">
    <name type="scientific">Pleurodeles waltl</name>
    <name type="common">Iberian ribbed newt</name>
    <dbReference type="NCBI Taxonomy" id="8319"/>
    <lineage>
        <taxon>Eukaryota</taxon>
        <taxon>Metazoa</taxon>
        <taxon>Chordata</taxon>
        <taxon>Craniata</taxon>
        <taxon>Vertebrata</taxon>
        <taxon>Euteleostomi</taxon>
        <taxon>Amphibia</taxon>
        <taxon>Batrachia</taxon>
        <taxon>Caudata</taxon>
        <taxon>Salamandroidea</taxon>
        <taxon>Salamandridae</taxon>
        <taxon>Pleurodelinae</taxon>
        <taxon>Pleurodeles</taxon>
    </lineage>
</organism>
<feature type="region of interest" description="Disordered" evidence="1">
    <location>
        <begin position="68"/>
        <end position="142"/>
    </location>
</feature>
<accession>A0AAV7NCV0</accession>
<comment type="caution">
    <text evidence="2">The sequence shown here is derived from an EMBL/GenBank/DDBJ whole genome shotgun (WGS) entry which is preliminary data.</text>
</comment>
<evidence type="ECO:0000313" key="3">
    <source>
        <dbReference type="Proteomes" id="UP001066276"/>
    </source>
</evidence>
<reference evidence="2" key="1">
    <citation type="journal article" date="2022" name="bioRxiv">
        <title>Sequencing and chromosome-scale assembly of the giantPleurodeles waltlgenome.</title>
        <authorList>
            <person name="Brown T."/>
            <person name="Elewa A."/>
            <person name="Iarovenko S."/>
            <person name="Subramanian E."/>
            <person name="Araus A.J."/>
            <person name="Petzold A."/>
            <person name="Susuki M."/>
            <person name="Suzuki K.-i.T."/>
            <person name="Hayashi T."/>
            <person name="Toyoda A."/>
            <person name="Oliveira C."/>
            <person name="Osipova E."/>
            <person name="Leigh N.D."/>
            <person name="Simon A."/>
            <person name="Yun M.H."/>
        </authorList>
    </citation>
    <scope>NUCLEOTIDE SEQUENCE</scope>
    <source>
        <strain evidence="2">20211129_DDA</strain>
        <tissue evidence="2">Liver</tissue>
    </source>
</reference>
<evidence type="ECO:0000256" key="1">
    <source>
        <dbReference type="SAM" id="MobiDB-lite"/>
    </source>
</evidence>
<sequence length="164" mass="17029">MVPHPVRGLCGPRLGAPWRWMGEIVGGVRDGDCPPLRKEIWGSVAGRTWATCVPQALDACGAGSVVTIGPRAPRGDPSVKRPPLQGPFSRSPTSRAPIRKKGGTPQGAPSARGLALLFVSRGRPPPSSCDPRGLPGRRTYSRAPGLPFQAHAPGALCVPPVGVA</sequence>
<keyword evidence="3" id="KW-1185">Reference proteome</keyword>